<evidence type="ECO:0000313" key="1">
    <source>
        <dbReference type="EMBL" id="GFH35820.1"/>
    </source>
</evidence>
<organism evidence="1 2">
    <name type="scientific">Streptomyces pacificus</name>
    <dbReference type="NCBI Taxonomy" id="2705029"/>
    <lineage>
        <taxon>Bacteria</taxon>
        <taxon>Bacillati</taxon>
        <taxon>Actinomycetota</taxon>
        <taxon>Actinomycetes</taxon>
        <taxon>Kitasatosporales</taxon>
        <taxon>Streptomycetaceae</taxon>
        <taxon>Streptomyces</taxon>
    </lineage>
</organism>
<comment type="caution">
    <text evidence="1">The sequence shown here is derived from an EMBL/GenBank/DDBJ whole genome shotgun (WGS) entry which is preliminary data.</text>
</comment>
<dbReference type="EMBL" id="BLLG01000005">
    <property type="protein sequence ID" value="GFH35820.1"/>
    <property type="molecule type" value="Genomic_DNA"/>
</dbReference>
<accession>A0A6A0ASC2</accession>
<sequence>MLSDIWFCREGVLMPLSGLGRGEVAEGVVFAQAAAVVEGLDEGEDLGAGGGPVGPAPGADLLLEQGPEALRGGVGVIRRLLRFRTLEMQAGCG</sequence>
<dbReference type="Proteomes" id="UP000484988">
    <property type="component" value="Unassembled WGS sequence"/>
</dbReference>
<keyword evidence="2" id="KW-1185">Reference proteome</keyword>
<gene>
    <name evidence="1" type="ORF">SCWH03_20420</name>
</gene>
<name>A0A6A0ASC2_9ACTN</name>
<proteinExistence type="predicted"/>
<reference evidence="1 2" key="1">
    <citation type="submission" date="2020-02" db="EMBL/GenBank/DDBJ databases">
        <title>Whole Genome Shotgun Sequence of Streptomyces sp. strain CWH03.</title>
        <authorList>
            <person name="Dohra H."/>
            <person name="Kodani S."/>
            <person name="Yamamura H."/>
        </authorList>
    </citation>
    <scope>NUCLEOTIDE SEQUENCE [LARGE SCALE GENOMIC DNA]</scope>
    <source>
        <strain evidence="1 2">CWH03</strain>
    </source>
</reference>
<protein>
    <submittedName>
        <fullName evidence="1">Uncharacterized protein</fullName>
    </submittedName>
</protein>
<dbReference type="AlphaFoldDB" id="A0A6A0ASC2"/>
<evidence type="ECO:0000313" key="2">
    <source>
        <dbReference type="Proteomes" id="UP000484988"/>
    </source>
</evidence>